<dbReference type="GO" id="GO:0017183">
    <property type="term" value="P:protein histidyl modification to diphthamide"/>
    <property type="evidence" value="ECO:0000318"/>
    <property type="project" value="GO_Central"/>
</dbReference>
<evidence type="ECO:0000256" key="10">
    <source>
        <dbReference type="ARBA" id="ARBA00045159"/>
    </source>
</evidence>
<dbReference type="InParanoid" id="A0A6I8NZW6"/>
<dbReference type="GO" id="GO:0090560">
    <property type="term" value="F:2-(3-amino-3-carboxypropyl)histidine synthase activity"/>
    <property type="evidence" value="ECO:0007669"/>
    <property type="project" value="InterPro"/>
</dbReference>
<gene>
    <name evidence="13" type="primary">DPH2</name>
</gene>
<feature type="compositionally biased region" description="Pro residues" evidence="12">
    <location>
        <begin position="472"/>
        <end position="485"/>
    </location>
</feature>
<dbReference type="GO" id="GO:0046872">
    <property type="term" value="F:metal ion binding"/>
    <property type="evidence" value="ECO:0007669"/>
    <property type="project" value="UniProtKB-KW"/>
</dbReference>
<feature type="region of interest" description="Disordered" evidence="12">
    <location>
        <begin position="167"/>
        <end position="192"/>
    </location>
</feature>
<reference evidence="13 14" key="1">
    <citation type="journal article" date="2008" name="Nature">
        <title>Genome analysis of the platypus reveals unique signatures of evolution.</title>
        <authorList>
            <person name="Warren W.C."/>
            <person name="Hillier L.W."/>
            <person name="Marshall Graves J.A."/>
            <person name="Birney E."/>
            <person name="Ponting C.P."/>
            <person name="Grutzner F."/>
            <person name="Belov K."/>
            <person name="Miller W."/>
            <person name="Clarke L."/>
            <person name="Chinwalla A.T."/>
            <person name="Yang S.P."/>
            <person name="Heger A."/>
            <person name="Locke D.P."/>
            <person name="Miethke P."/>
            <person name="Waters P.D."/>
            <person name="Veyrunes F."/>
            <person name="Fulton L."/>
            <person name="Fulton B."/>
            <person name="Graves T."/>
            <person name="Wallis J."/>
            <person name="Puente X.S."/>
            <person name="Lopez-Otin C."/>
            <person name="Ordonez G.R."/>
            <person name="Eichler E.E."/>
            <person name="Chen L."/>
            <person name="Cheng Z."/>
            <person name="Deakin J.E."/>
            <person name="Alsop A."/>
            <person name="Thompson K."/>
            <person name="Kirby P."/>
            <person name="Papenfuss A.T."/>
            <person name="Wakefield M.J."/>
            <person name="Olender T."/>
            <person name="Lancet D."/>
            <person name="Huttley G.A."/>
            <person name="Smit A.F."/>
            <person name="Pask A."/>
            <person name="Temple-Smith P."/>
            <person name="Batzer M.A."/>
            <person name="Walker J.A."/>
            <person name="Konkel M.K."/>
            <person name="Harris R.S."/>
            <person name="Whittington C.M."/>
            <person name="Wong E.S."/>
            <person name="Gemmell N.J."/>
            <person name="Buschiazzo E."/>
            <person name="Vargas Jentzsch I.M."/>
            <person name="Merkel A."/>
            <person name="Schmitz J."/>
            <person name="Zemann A."/>
            <person name="Churakov G."/>
            <person name="Kriegs J.O."/>
            <person name="Brosius J."/>
            <person name="Murchison E.P."/>
            <person name="Sachidanandam R."/>
            <person name="Smith C."/>
            <person name="Hannon G.J."/>
            <person name="Tsend-Ayush E."/>
            <person name="McMillan D."/>
            <person name="Attenborough R."/>
            <person name="Rens W."/>
            <person name="Ferguson-Smith M."/>
            <person name="Lefevre C.M."/>
            <person name="Sharp J.A."/>
            <person name="Nicholas K.R."/>
            <person name="Ray D.A."/>
            <person name="Kube M."/>
            <person name="Reinhardt R."/>
            <person name="Pringle T.H."/>
            <person name="Taylor J."/>
            <person name="Jones R.C."/>
            <person name="Nixon B."/>
            <person name="Dacheux J.L."/>
            <person name="Niwa H."/>
            <person name="Sekita Y."/>
            <person name="Huang X."/>
            <person name="Stark A."/>
            <person name="Kheradpour P."/>
            <person name="Kellis M."/>
            <person name="Flicek P."/>
            <person name="Chen Y."/>
            <person name="Webber C."/>
            <person name="Hardison R."/>
            <person name="Nelson J."/>
            <person name="Hallsworth-Pepin K."/>
            <person name="Delehaunty K."/>
            <person name="Markovic C."/>
            <person name="Minx P."/>
            <person name="Feng Y."/>
            <person name="Kremitzki C."/>
            <person name="Mitreva M."/>
            <person name="Glasscock J."/>
            <person name="Wylie T."/>
            <person name="Wohldmann P."/>
            <person name="Thiru P."/>
            <person name="Nhan M.N."/>
            <person name="Pohl C.S."/>
            <person name="Smith S.M."/>
            <person name="Hou S."/>
            <person name="Nefedov M."/>
            <person name="de Jong P.J."/>
            <person name="Renfree M.B."/>
            <person name="Mardis E.R."/>
            <person name="Wilson R.K."/>
        </authorList>
    </citation>
    <scope>NUCLEOTIDE SEQUENCE [LARGE SCALE GENOMIC DNA]</scope>
    <source>
        <strain evidence="13 14">Glennie</strain>
    </source>
</reference>
<reference evidence="13" key="3">
    <citation type="submission" date="2025-09" db="UniProtKB">
        <authorList>
            <consortium name="Ensembl"/>
        </authorList>
    </citation>
    <scope>IDENTIFICATION</scope>
    <source>
        <strain evidence="13">Glennie</strain>
    </source>
</reference>
<evidence type="ECO:0000256" key="11">
    <source>
        <dbReference type="ARBA" id="ARBA00046999"/>
    </source>
</evidence>
<evidence type="ECO:0000256" key="2">
    <source>
        <dbReference type="ARBA" id="ARBA00005156"/>
    </source>
</evidence>
<keyword evidence="5" id="KW-0479">Metal-binding</keyword>
<comment type="subunit">
    <text evidence="11">Component of the 2-(3-amino-3-carboxypropyl)histidine synthase complex composed of DPH1, DPH2, DPH3 and a NADH-dependent reductase. Interacts with DPH1.</text>
</comment>
<dbReference type="InterPro" id="IPR016435">
    <property type="entry name" value="DPH1/DPH2"/>
</dbReference>
<name>A0A6I8NZW6_ORNAN</name>
<dbReference type="SFLD" id="SFLDS00032">
    <property type="entry name" value="Radical_SAM_3-amino-3-carboxyp"/>
    <property type="match status" value="1"/>
</dbReference>
<evidence type="ECO:0000256" key="8">
    <source>
        <dbReference type="ARBA" id="ARBA00032573"/>
    </source>
</evidence>
<dbReference type="FunFam" id="3.40.50.11840:FF:000002">
    <property type="entry name" value="2-(3-amino-3-carboxypropyl)histidine synthase subunit 2"/>
    <property type="match status" value="1"/>
</dbReference>
<dbReference type="Pfam" id="PF01866">
    <property type="entry name" value="Diphthamide_syn"/>
    <property type="match status" value="2"/>
</dbReference>
<dbReference type="PANTHER" id="PTHR10762:SF2">
    <property type="entry name" value="2-(3-AMINO-3-CARBOXYPROPYL)HISTIDINE SYNTHASE SUBUNIT 2"/>
    <property type="match status" value="1"/>
</dbReference>
<feature type="region of interest" description="Disordered" evidence="12">
    <location>
        <begin position="272"/>
        <end position="295"/>
    </location>
</feature>
<feature type="region of interest" description="Disordered" evidence="12">
    <location>
        <begin position="428"/>
        <end position="541"/>
    </location>
</feature>
<evidence type="ECO:0000256" key="6">
    <source>
        <dbReference type="ARBA" id="ARBA00023004"/>
    </source>
</evidence>
<keyword evidence="6" id="KW-0408">Iron</keyword>
<feature type="compositionally biased region" description="Gly residues" evidence="12">
    <location>
        <begin position="168"/>
        <end position="181"/>
    </location>
</feature>
<dbReference type="Bgee" id="ENSOANG00000036793">
    <property type="expression patterns" value="Expressed in liver and 7 other cell types or tissues"/>
</dbReference>
<dbReference type="Gene3D" id="3.40.50.11840">
    <property type="entry name" value="Diphthamide synthesis DPH1/DPH2 domain 1"/>
    <property type="match status" value="1"/>
</dbReference>
<dbReference type="GeneTree" id="ENSGT00940000153694"/>
<accession>A0A6I8NZW6</accession>
<dbReference type="Gene3D" id="3.40.50.11860">
    <property type="entry name" value="Diphthamide synthesis DPH1/DPH2 domain 3"/>
    <property type="match status" value="1"/>
</dbReference>
<proteinExistence type="inferred from homology"/>
<dbReference type="SFLD" id="SFLDG01121">
    <property type="entry name" value="Diphthamide_biosynthesis"/>
    <property type="match status" value="1"/>
</dbReference>
<feature type="compositionally biased region" description="Pro residues" evidence="12">
    <location>
        <begin position="443"/>
        <end position="453"/>
    </location>
</feature>
<dbReference type="PANTHER" id="PTHR10762">
    <property type="entry name" value="DIPHTHAMIDE BIOSYNTHESIS PROTEIN"/>
    <property type="match status" value="1"/>
</dbReference>
<comment type="function">
    <text evidence="10">Required for the first step of diphthamide biosynthesis, a post-translational modification of histidine which occurs in elongation factor 2. DPH1 and DPH2 transfer a 3-amino-3-carboxypropyl (ACP) group from S-adenosyl-L-methionine (SAM) to a histidine residue, the reaction is assisted by a reduction system comprising DPH3 and a NADH-dependent reductase. Facilitates the reduction of the catalytic iron-sulfur cluster found in the DPH1 subunit.</text>
</comment>
<evidence type="ECO:0000256" key="4">
    <source>
        <dbReference type="ARBA" id="ARBA00021914"/>
    </source>
</evidence>
<evidence type="ECO:0000256" key="12">
    <source>
        <dbReference type="SAM" id="MobiDB-lite"/>
    </source>
</evidence>
<organism evidence="13 14">
    <name type="scientific">Ornithorhynchus anatinus</name>
    <name type="common">Duckbill platypus</name>
    <dbReference type="NCBI Taxonomy" id="9258"/>
    <lineage>
        <taxon>Eukaryota</taxon>
        <taxon>Metazoa</taxon>
        <taxon>Chordata</taxon>
        <taxon>Craniata</taxon>
        <taxon>Vertebrata</taxon>
        <taxon>Euteleostomi</taxon>
        <taxon>Mammalia</taxon>
        <taxon>Monotremata</taxon>
        <taxon>Ornithorhynchidae</taxon>
        <taxon>Ornithorhynchus</taxon>
    </lineage>
</organism>
<dbReference type="InterPro" id="IPR042265">
    <property type="entry name" value="DPH1/DPH2_3"/>
</dbReference>
<comment type="similarity">
    <text evidence="3">Belongs to the DPH1/DPH2 family. DPH2 subfamily.</text>
</comment>
<comment type="pathway">
    <text evidence="2">Protein modification; peptidyl-diphthamide biosynthesis.</text>
</comment>
<sequence>MESVFSSPGEAALKREAGAAGALTPSEELDEAYELERVSGFVRDNRCERVALQFPDELLGDAGAVAAKLEDLTGAKMFILGDTPYGSCCVDAVGAEQAGAQALVHFGPACLSTPARPPPAAFVFGRRPVDLDHCAAAFREAHVDPWAPVVLLSEPACAHALGELGELRPGGPGGRRAGGGPPLTPSPLSPEPLASRLRAAYPEVVVSRPALPLPPGAAAPEELERLGRRFPLPSGRRLEEYGGFYVGGGADGDGGPDLTRLLLGWSPDRPFSSCHPSTGRARDEGPRAARARARRRHLVERARAARTVGLLVGTLGVAGHREALAHLKALARAAGKQTYTLALGRPNPAKLANFPEVDVFVLLACPLGPLRPPPPGGFYRPLVTAYELEAACNPARDLADPYLTHFGELLPGEPTPGGRGRWGVREARREAGPGPSVSVTFPPDSPFHVPPPPEDSDQWEVPDVSLITGEPRPTPARAPPPPPGPGSGAVTPRAQLPLVESSAAGFDPFLSLPRLPTGEGSGPLGPHSGWGASPEVGEVGG</sequence>
<evidence type="ECO:0000256" key="3">
    <source>
        <dbReference type="ARBA" id="ARBA00006179"/>
    </source>
</evidence>
<evidence type="ECO:0000256" key="9">
    <source>
        <dbReference type="ARBA" id="ARBA00032791"/>
    </source>
</evidence>
<dbReference type="FunCoup" id="A0A6I8NZW6">
    <property type="interactions" value="1414"/>
</dbReference>
<dbReference type="GO" id="GO:0051536">
    <property type="term" value="F:iron-sulfur cluster binding"/>
    <property type="evidence" value="ECO:0007669"/>
    <property type="project" value="UniProtKB-KW"/>
</dbReference>
<evidence type="ECO:0000256" key="1">
    <source>
        <dbReference type="ARBA" id="ARBA00001966"/>
    </source>
</evidence>
<dbReference type="NCBIfam" id="TIGR00322">
    <property type="entry name" value="diphth2_R"/>
    <property type="match status" value="1"/>
</dbReference>
<dbReference type="UniPathway" id="UPA00559"/>
<keyword evidence="14" id="KW-1185">Reference proteome</keyword>
<evidence type="ECO:0000313" key="14">
    <source>
        <dbReference type="Proteomes" id="UP000002279"/>
    </source>
</evidence>
<protein>
    <recommendedName>
        <fullName evidence="4">2-(3-amino-3-carboxypropyl)histidine synthase subunit 2</fullName>
    </recommendedName>
    <alternativeName>
        <fullName evidence="8">Diphthamide biosynthesis protein 2</fullName>
    </alternativeName>
    <alternativeName>
        <fullName evidence="9">Diphtheria toxin resistance protein 2</fullName>
    </alternativeName>
</protein>
<evidence type="ECO:0000256" key="5">
    <source>
        <dbReference type="ARBA" id="ARBA00022723"/>
    </source>
</evidence>
<dbReference type="Proteomes" id="UP000002279">
    <property type="component" value="Chromosome 18"/>
</dbReference>
<dbReference type="FunFam" id="3.40.50.11860:FF:000001">
    <property type="entry name" value="2-(3-amino-3-carboxypropyl)histidine synthase subunit 2"/>
    <property type="match status" value="1"/>
</dbReference>
<dbReference type="Ensembl" id="ENSOANT00000048663.1">
    <property type="protein sequence ID" value="ENSOANP00000046306.1"/>
    <property type="gene ID" value="ENSOANG00000036793.1"/>
</dbReference>
<dbReference type="InterPro" id="IPR042263">
    <property type="entry name" value="DPH1/DPH2_1"/>
</dbReference>
<comment type="cofactor">
    <cofactor evidence="1">
        <name>[4Fe-4S] cluster</name>
        <dbReference type="ChEBI" id="CHEBI:49883"/>
    </cofactor>
</comment>
<dbReference type="AlphaFoldDB" id="A0A6I8NZW6"/>
<evidence type="ECO:0000313" key="13">
    <source>
        <dbReference type="Ensembl" id="ENSOANP00000046306.1"/>
    </source>
</evidence>
<keyword evidence="7" id="KW-0411">Iron-sulfur</keyword>
<dbReference type="OMA" id="QIWNENH"/>
<evidence type="ECO:0000256" key="7">
    <source>
        <dbReference type="ARBA" id="ARBA00023014"/>
    </source>
</evidence>
<reference evidence="13" key="2">
    <citation type="submission" date="2025-08" db="UniProtKB">
        <authorList>
            <consortium name="Ensembl"/>
        </authorList>
    </citation>
    <scope>IDENTIFICATION</scope>
    <source>
        <strain evidence="13">Glennie</strain>
    </source>
</reference>